<dbReference type="GO" id="GO:0006432">
    <property type="term" value="P:phenylalanyl-tRNA aminoacylation"/>
    <property type="evidence" value="ECO:0007669"/>
    <property type="project" value="InterPro"/>
</dbReference>
<dbReference type="InterPro" id="IPR041616">
    <property type="entry name" value="PheRS_beta_core"/>
</dbReference>
<dbReference type="OMA" id="FPGRCAN"/>
<dbReference type="Gene3D" id="3.50.40.10">
    <property type="entry name" value="Phenylalanyl-trna Synthetase, Chain B, domain 3"/>
    <property type="match status" value="1"/>
</dbReference>
<dbReference type="Pfam" id="PF03484">
    <property type="entry name" value="B5"/>
    <property type="match status" value="1"/>
</dbReference>
<comment type="similarity">
    <text evidence="3">Belongs to the phenylalanyl-tRNA synthetase beta subunit family. Type 2 subfamily.</text>
</comment>
<keyword evidence="9" id="KW-0547">Nucleotide-binding</keyword>
<evidence type="ECO:0000256" key="8">
    <source>
        <dbReference type="ARBA" id="ARBA00022723"/>
    </source>
</evidence>
<evidence type="ECO:0000313" key="18">
    <source>
        <dbReference type="Proteomes" id="UP000007797"/>
    </source>
</evidence>
<gene>
    <name evidence="17" type="primary">pheSB</name>
    <name evidence="17" type="ORF">DFA_00982</name>
</gene>
<dbReference type="FunFam" id="3.30.56.10:FF:000004">
    <property type="entry name" value="Phenylalanyl-tRNA synthetase, beta subunit"/>
    <property type="match status" value="1"/>
</dbReference>
<dbReference type="Gene3D" id="3.30.56.10">
    <property type="match status" value="2"/>
</dbReference>
<dbReference type="SUPFAM" id="SSF56037">
    <property type="entry name" value="PheT/TilS domain"/>
    <property type="match status" value="1"/>
</dbReference>
<dbReference type="GO" id="GO:0004826">
    <property type="term" value="F:phenylalanine-tRNA ligase activity"/>
    <property type="evidence" value="ECO:0007669"/>
    <property type="project" value="UniProtKB-EC"/>
</dbReference>
<dbReference type="NCBIfam" id="TIGR00471">
    <property type="entry name" value="pheT_arch"/>
    <property type="match status" value="1"/>
</dbReference>
<dbReference type="KEGG" id="dfa:DFA_00982"/>
<evidence type="ECO:0000256" key="11">
    <source>
        <dbReference type="ARBA" id="ARBA00022842"/>
    </source>
</evidence>
<dbReference type="RefSeq" id="XP_004358957.1">
    <property type="nucleotide sequence ID" value="XM_004358900.1"/>
</dbReference>
<dbReference type="InterPro" id="IPR040659">
    <property type="entry name" value="PhetRS_B1"/>
</dbReference>
<evidence type="ECO:0000256" key="1">
    <source>
        <dbReference type="ARBA" id="ARBA00001946"/>
    </source>
</evidence>
<dbReference type="Gene3D" id="3.30.930.10">
    <property type="entry name" value="Bira Bifunctional Protein, Domain 2"/>
    <property type="match status" value="1"/>
</dbReference>
<evidence type="ECO:0000256" key="3">
    <source>
        <dbReference type="ARBA" id="ARBA00007438"/>
    </source>
</evidence>
<evidence type="ECO:0000256" key="4">
    <source>
        <dbReference type="ARBA" id="ARBA00011209"/>
    </source>
</evidence>
<dbReference type="SMART" id="SM00873">
    <property type="entry name" value="B3_4"/>
    <property type="match status" value="1"/>
</dbReference>
<dbReference type="InterPro" id="IPR004531">
    <property type="entry name" value="Phe-tRNA-synth_IIc_bsu_arc_euk"/>
</dbReference>
<keyword evidence="12" id="KW-0648">Protein biosynthesis</keyword>
<comment type="cofactor">
    <cofactor evidence="1">
        <name>Mg(2+)</name>
        <dbReference type="ChEBI" id="CHEBI:18420"/>
    </cofactor>
</comment>
<evidence type="ECO:0000256" key="5">
    <source>
        <dbReference type="ARBA" id="ARBA00012814"/>
    </source>
</evidence>
<protein>
    <recommendedName>
        <fullName evidence="5">phenylalanine--tRNA ligase</fullName>
        <ecNumber evidence="5">6.1.1.20</ecNumber>
    </recommendedName>
    <alternativeName>
        <fullName evidence="14">Phenylalanyl-tRNA synthetase beta subunit</fullName>
    </alternativeName>
</protein>
<comment type="subcellular location">
    <subcellularLocation>
        <location evidence="2">Cytoplasm</location>
    </subcellularLocation>
</comment>
<dbReference type="EMBL" id="GL883010">
    <property type="protein sequence ID" value="EGG21107.1"/>
    <property type="molecule type" value="Genomic_DNA"/>
</dbReference>
<evidence type="ECO:0000256" key="13">
    <source>
        <dbReference type="ARBA" id="ARBA00023146"/>
    </source>
</evidence>
<dbReference type="GO" id="GO:0005524">
    <property type="term" value="F:ATP binding"/>
    <property type="evidence" value="ECO:0007669"/>
    <property type="project" value="UniProtKB-KW"/>
</dbReference>
<keyword evidence="10" id="KW-0067">ATP-binding</keyword>
<dbReference type="GeneID" id="14873088"/>
<proteinExistence type="inferred from homology"/>
<dbReference type="SMART" id="SM00874">
    <property type="entry name" value="B5"/>
    <property type="match status" value="1"/>
</dbReference>
<accession>F4PUT8</accession>
<dbReference type="InterPro" id="IPR020825">
    <property type="entry name" value="Phe-tRNA_synthase-like_B3/B4"/>
</dbReference>
<dbReference type="AlphaFoldDB" id="F4PUT8"/>
<sequence>MPTVQVSRDLLFKSLGKTYTYKQFDDLCFDYGIELDGETSEREMKLKETGVDDPNASSVVLYKIDVPANRYDLLCLEGLSRALKVYDLATPIPKYTITPPASGKHQKLIVSKEVKGVRPIVVCGILRNVTFNQDTYQSFIDLQEKLHANICKKRTLVSIGTHDLDTIKGPFTYKALPPKDIKFVPLSQTQEYDAVSLFEFYEKTSSHLKKYLHIIDKSPLYPAIYDSNNVLCSLPPIINGDHSKITLNTKNVFIEVTANDYTKANIVLNVMLTMFSEYSKTPYSMEQVEVVDADGKSDLFPKIDEKTIDASTSYINKTIGANIDPANMVGMLKRMSLISTLSQDKSTLTVSVPCTRSDIIHQCDIMEDVAIGYGFNNIARVIPVVNTVGRIQPINKLSELLSNEAALAGYTEIMTFVLSSNKDNFALINRKDDNSSVKIENYLMEEFSEVRTTLISTLLKTIVSNRAHGIPLKLYEVSDVVIKGANNNKNLSDPDSNNSDVGALNKRMFGAITADSSSKLEIVHGLLDKLMLSLKCKPELLMTKQDREKGIASYQLAKSSDKIFVEGMGVDILYNGTKIGIMGVVNPEVLKNYGIIYPCSILEFEITIDLAKNII</sequence>
<evidence type="ECO:0000256" key="2">
    <source>
        <dbReference type="ARBA" id="ARBA00004496"/>
    </source>
</evidence>
<keyword evidence="8" id="KW-0479">Metal-binding</keyword>
<dbReference type="InterPro" id="IPR045060">
    <property type="entry name" value="Phe-tRNA-ligase_IIc_bsu"/>
</dbReference>
<dbReference type="InterPro" id="IPR009061">
    <property type="entry name" value="DNA-bd_dom_put_sf"/>
</dbReference>
<comment type="subunit">
    <text evidence="4">Tetramer of two alpha and two beta subunits.</text>
</comment>
<evidence type="ECO:0000256" key="9">
    <source>
        <dbReference type="ARBA" id="ARBA00022741"/>
    </source>
</evidence>
<dbReference type="SUPFAM" id="SSF46955">
    <property type="entry name" value="Putative DNA-binding domain"/>
    <property type="match status" value="2"/>
</dbReference>
<dbReference type="Pfam" id="PF17759">
    <property type="entry name" value="tRNA_synthFbeta"/>
    <property type="match status" value="1"/>
</dbReference>
<dbReference type="STRING" id="1054147.F4PUT8"/>
<evidence type="ECO:0000256" key="10">
    <source>
        <dbReference type="ARBA" id="ARBA00022840"/>
    </source>
</evidence>
<keyword evidence="6" id="KW-0963">Cytoplasm</keyword>
<dbReference type="OrthoDB" id="1698572at2759"/>
<dbReference type="SUPFAM" id="SSF55681">
    <property type="entry name" value="Class II aaRS and biotin synthetases"/>
    <property type="match status" value="1"/>
</dbReference>
<dbReference type="Proteomes" id="UP000007797">
    <property type="component" value="Unassembled WGS sequence"/>
</dbReference>
<organism evidence="17 18">
    <name type="scientific">Cavenderia fasciculata</name>
    <name type="common">Slime mold</name>
    <name type="synonym">Dictyostelium fasciculatum</name>
    <dbReference type="NCBI Taxonomy" id="261658"/>
    <lineage>
        <taxon>Eukaryota</taxon>
        <taxon>Amoebozoa</taxon>
        <taxon>Evosea</taxon>
        <taxon>Eumycetozoa</taxon>
        <taxon>Dictyostelia</taxon>
        <taxon>Acytosteliales</taxon>
        <taxon>Cavenderiaceae</taxon>
        <taxon>Cavenderia</taxon>
    </lineage>
</organism>
<dbReference type="PANTHER" id="PTHR10947">
    <property type="entry name" value="PHENYLALANYL-TRNA SYNTHETASE BETA CHAIN AND LEUCINE-RICH REPEAT-CONTAINING PROTEIN 47"/>
    <property type="match status" value="1"/>
</dbReference>
<dbReference type="GO" id="GO:0000287">
    <property type="term" value="F:magnesium ion binding"/>
    <property type="evidence" value="ECO:0007669"/>
    <property type="project" value="InterPro"/>
</dbReference>
<keyword evidence="13" id="KW-0030">Aminoacyl-tRNA synthetase</keyword>
<reference evidence="18" key="1">
    <citation type="journal article" date="2011" name="Genome Res.">
        <title>Phylogeny-wide analysis of social amoeba genomes highlights ancient origins for complex intercellular communication.</title>
        <authorList>
            <person name="Heidel A.J."/>
            <person name="Lawal H.M."/>
            <person name="Felder M."/>
            <person name="Schilde C."/>
            <person name="Helps N.R."/>
            <person name="Tunggal B."/>
            <person name="Rivero F."/>
            <person name="John U."/>
            <person name="Schleicher M."/>
            <person name="Eichinger L."/>
            <person name="Platzer M."/>
            <person name="Noegel A.A."/>
            <person name="Schaap P."/>
            <person name="Gloeckner G."/>
        </authorList>
    </citation>
    <scope>NUCLEOTIDE SEQUENCE [LARGE SCALE GENOMIC DNA]</scope>
    <source>
        <strain evidence="18">SH3</strain>
    </source>
</reference>
<evidence type="ECO:0000256" key="15">
    <source>
        <dbReference type="ARBA" id="ARBA00049255"/>
    </source>
</evidence>
<evidence type="ECO:0000259" key="16">
    <source>
        <dbReference type="PROSITE" id="PS51483"/>
    </source>
</evidence>
<dbReference type="InterPro" id="IPR005146">
    <property type="entry name" value="B3/B4_tRNA-bd"/>
</dbReference>
<dbReference type="Pfam" id="PF03483">
    <property type="entry name" value="B3_4"/>
    <property type="match status" value="1"/>
</dbReference>
<comment type="catalytic activity">
    <reaction evidence="15">
        <text>tRNA(Phe) + L-phenylalanine + ATP = L-phenylalanyl-tRNA(Phe) + AMP + diphosphate + H(+)</text>
        <dbReference type="Rhea" id="RHEA:19413"/>
        <dbReference type="Rhea" id="RHEA-COMP:9668"/>
        <dbReference type="Rhea" id="RHEA-COMP:9699"/>
        <dbReference type="ChEBI" id="CHEBI:15378"/>
        <dbReference type="ChEBI" id="CHEBI:30616"/>
        <dbReference type="ChEBI" id="CHEBI:33019"/>
        <dbReference type="ChEBI" id="CHEBI:58095"/>
        <dbReference type="ChEBI" id="CHEBI:78442"/>
        <dbReference type="ChEBI" id="CHEBI:78531"/>
        <dbReference type="ChEBI" id="CHEBI:456215"/>
        <dbReference type="EC" id="6.1.1.20"/>
    </reaction>
</comment>
<keyword evidence="7 17" id="KW-0436">Ligase</keyword>
<dbReference type="EC" id="6.1.1.20" evidence="5"/>
<dbReference type="InterPro" id="IPR045864">
    <property type="entry name" value="aa-tRNA-synth_II/BPL/LPL"/>
</dbReference>
<dbReference type="GO" id="GO:0009328">
    <property type="term" value="C:phenylalanine-tRNA ligase complex"/>
    <property type="evidence" value="ECO:0007669"/>
    <property type="project" value="TreeGrafter"/>
</dbReference>
<dbReference type="GO" id="GO:0003723">
    <property type="term" value="F:RNA binding"/>
    <property type="evidence" value="ECO:0007669"/>
    <property type="project" value="InterPro"/>
</dbReference>
<dbReference type="PROSITE" id="PS51483">
    <property type="entry name" value="B5"/>
    <property type="match status" value="1"/>
</dbReference>
<evidence type="ECO:0000256" key="12">
    <source>
        <dbReference type="ARBA" id="ARBA00022917"/>
    </source>
</evidence>
<dbReference type="InterPro" id="IPR005147">
    <property type="entry name" value="tRNA_synthase_B5-dom"/>
</dbReference>
<name>F4PUT8_CACFS</name>
<dbReference type="FunFam" id="3.50.40.10:FF:000002">
    <property type="entry name" value="phenylalanine--tRNA ligase beta subunit"/>
    <property type="match status" value="1"/>
</dbReference>
<feature type="domain" description="B5" evidence="16">
    <location>
        <begin position="303"/>
        <end position="380"/>
    </location>
</feature>
<dbReference type="Pfam" id="PF18262">
    <property type="entry name" value="PhetRS_B1"/>
    <property type="match status" value="1"/>
</dbReference>
<evidence type="ECO:0000256" key="6">
    <source>
        <dbReference type="ARBA" id="ARBA00022490"/>
    </source>
</evidence>
<keyword evidence="11" id="KW-0460">Magnesium</keyword>
<evidence type="ECO:0000313" key="17">
    <source>
        <dbReference type="EMBL" id="EGG21107.1"/>
    </source>
</evidence>
<dbReference type="PANTHER" id="PTHR10947:SF0">
    <property type="entry name" value="PHENYLALANINE--TRNA LIGASE BETA SUBUNIT"/>
    <property type="match status" value="1"/>
</dbReference>
<keyword evidence="18" id="KW-1185">Reference proteome</keyword>
<evidence type="ECO:0000256" key="7">
    <source>
        <dbReference type="ARBA" id="ARBA00022598"/>
    </source>
</evidence>
<evidence type="ECO:0000256" key="14">
    <source>
        <dbReference type="ARBA" id="ARBA00033189"/>
    </source>
</evidence>